<dbReference type="EMBL" id="OR769223">
    <property type="protein sequence ID" value="WQJ53505.1"/>
    <property type="molecule type" value="Genomic_DNA"/>
</dbReference>
<evidence type="ECO:0000313" key="2">
    <source>
        <dbReference type="Proteomes" id="UP001358193"/>
    </source>
</evidence>
<proteinExistence type="predicted"/>
<evidence type="ECO:0000313" key="1">
    <source>
        <dbReference type="EMBL" id="WQJ53505.1"/>
    </source>
</evidence>
<name>A0ABZ0Z5X4_9CAUD</name>
<accession>A0ABZ0Z5X4</accession>
<sequence>MEDKEIFKILLDRLSIRYSARNIKMLGTIVYVDGEARFNTEGFNLLYNTQRLVNCIKDELI</sequence>
<dbReference type="Proteomes" id="UP001358193">
    <property type="component" value="Segment"/>
</dbReference>
<reference evidence="1 2" key="1">
    <citation type="submission" date="2023-11" db="EMBL/GenBank/DDBJ databases">
        <authorList>
            <person name="Cook R."/>
            <person name="Crisci M."/>
            <person name="Pye H."/>
            <person name="Adriaenssens E."/>
            <person name="Santini J."/>
        </authorList>
    </citation>
    <scope>NUCLEOTIDE SEQUENCE [LARGE SCALE GENOMIC DNA]</scope>
    <source>
        <strain evidence="1">Lak_Megaphage_Sonny</strain>
    </source>
</reference>
<protein>
    <submittedName>
        <fullName evidence="1">Uncharacterized protein</fullName>
    </submittedName>
</protein>
<organism evidence="1 2">
    <name type="scientific">phage Lak_Megaphage_Sonny</name>
    <dbReference type="NCBI Taxonomy" id="3109229"/>
    <lineage>
        <taxon>Viruses</taxon>
        <taxon>Duplodnaviria</taxon>
        <taxon>Heunggongvirae</taxon>
        <taxon>Uroviricota</taxon>
        <taxon>Caudoviricetes</taxon>
        <taxon>Caudoviricetes code 15 clade</taxon>
    </lineage>
</organism>
<keyword evidence="2" id="KW-1185">Reference proteome</keyword>